<dbReference type="PANTHER" id="PTHR47163:SF2">
    <property type="entry name" value="SI:DKEY-17M8.2"/>
    <property type="match status" value="1"/>
</dbReference>
<evidence type="ECO:0000313" key="2">
    <source>
        <dbReference type="Proteomes" id="UP000789901"/>
    </source>
</evidence>
<name>A0ABN7VZ48_GIGMA</name>
<dbReference type="PANTHER" id="PTHR47163">
    <property type="entry name" value="DDE_TNP_IS1595 DOMAIN-CONTAINING PROTEIN"/>
    <property type="match status" value="1"/>
</dbReference>
<dbReference type="InterPro" id="IPR053164">
    <property type="entry name" value="IS1016-like_transposase"/>
</dbReference>
<protein>
    <submittedName>
        <fullName evidence="1">19763_t:CDS:1</fullName>
    </submittedName>
</protein>
<comment type="caution">
    <text evidence="1">The sequence shown here is derived from an EMBL/GenBank/DDBJ whole genome shotgun (WGS) entry which is preliminary data.</text>
</comment>
<proteinExistence type="predicted"/>
<evidence type="ECO:0000313" key="1">
    <source>
        <dbReference type="EMBL" id="CAG8808078.1"/>
    </source>
</evidence>
<dbReference type="Proteomes" id="UP000789901">
    <property type="component" value="Unassembled WGS sequence"/>
</dbReference>
<keyword evidence="2" id="KW-1185">Reference proteome</keyword>
<reference evidence="1 2" key="1">
    <citation type="submission" date="2021-06" db="EMBL/GenBank/DDBJ databases">
        <authorList>
            <person name="Kallberg Y."/>
            <person name="Tangrot J."/>
            <person name="Rosling A."/>
        </authorList>
    </citation>
    <scope>NUCLEOTIDE SEQUENCE [LARGE SCALE GENOMIC DNA]</scope>
    <source>
        <strain evidence="1 2">120-4 pot B 10/14</strain>
    </source>
</reference>
<accession>A0ABN7VZ48</accession>
<dbReference type="EMBL" id="CAJVQB010026227">
    <property type="protein sequence ID" value="CAG8808078.1"/>
    <property type="molecule type" value="Genomic_DNA"/>
</dbReference>
<organism evidence="1 2">
    <name type="scientific">Gigaspora margarita</name>
    <dbReference type="NCBI Taxonomy" id="4874"/>
    <lineage>
        <taxon>Eukaryota</taxon>
        <taxon>Fungi</taxon>
        <taxon>Fungi incertae sedis</taxon>
        <taxon>Mucoromycota</taxon>
        <taxon>Glomeromycotina</taxon>
        <taxon>Glomeromycetes</taxon>
        <taxon>Diversisporales</taxon>
        <taxon>Gigasporaceae</taxon>
        <taxon>Gigaspora</taxon>
    </lineage>
</organism>
<sequence length="260" mass="30292">MEENKETVSSSPMLVKTYGDIYFNTQDTEQAVRFFEELGIFPLLRYCKKCGSSMRKTNDKSRKDKKKWVCTSMTACGHVNTLRSGTWLEKAKLSFEQIAKIMFCWSHKLPQQFAVNESGASARTMVDWYNFCRDICEVVLMNQEYKKIGGEGKIVEIDESKFGKRKYNKGKKVEGQWVFGGVERDSDKIFLASVPNRTKETLMGVLEEYVDGIKDLYNTYFFEYMWRRQFARDNNDAFNKLAEHIVLYAKDLEEMTPTQG</sequence>
<gene>
    <name evidence="1" type="ORF">GMARGA_LOCUS24638</name>
</gene>